<dbReference type="RefSeq" id="WP_057746394.1">
    <property type="nucleotide sequence ID" value="NZ_CYXF01000206.1"/>
</dbReference>
<evidence type="ECO:0000313" key="2">
    <source>
        <dbReference type="Proteomes" id="UP000254621"/>
    </source>
</evidence>
<dbReference type="EMBL" id="UHIV01000007">
    <property type="protein sequence ID" value="SUP61373.1"/>
    <property type="molecule type" value="Genomic_DNA"/>
</dbReference>
<dbReference type="AlphaFoldDB" id="A0A380P836"/>
<protein>
    <submittedName>
        <fullName evidence="1">Uncharacterized protein</fullName>
    </submittedName>
</protein>
<proteinExistence type="predicted"/>
<evidence type="ECO:0000313" key="1">
    <source>
        <dbReference type="EMBL" id="SUP61373.1"/>
    </source>
</evidence>
<sequence length="72" mass="7970">MAGTVVSVVIFIVLAIGSYQVVMHIAEPVVNFCLGLGRMVVYPIVWACNGREAAESIRNRKGHKRWVIDSKN</sequence>
<dbReference type="Proteomes" id="UP000254621">
    <property type="component" value="Unassembled WGS sequence"/>
</dbReference>
<dbReference type="OrthoDB" id="2150747at2"/>
<name>A0A380P836_WEIVI</name>
<reference evidence="1 2" key="1">
    <citation type="submission" date="2018-06" db="EMBL/GenBank/DDBJ databases">
        <authorList>
            <consortium name="Pathogen Informatics"/>
            <person name="Doyle S."/>
        </authorList>
    </citation>
    <scope>NUCLEOTIDE SEQUENCE [LARGE SCALE GENOMIC DNA]</scope>
    <source>
        <strain evidence="1 2">NCTC13645</strain>
    </source>
</reference>
<gene>
    <name evidence="1" type="ORF">NCTC13645_02528</name>
</gene>
<organism evidence="1 2">
    <name type="scientific">Weissella viridescens</name>
    <name type="common">Lactobacillus viridescens</name>
    <dbReference type="NCBI Taxonomy" id="1629"/>
    <lineage>
        <taxon>Bacteria</taxon>
        <taxon>Bacillati</taxon>
        <taxon>Bacillota</taxon>
        <taxon>Bacilli</taxon>
        <taxon>Lactobacillales</taxon>
        <taxon>Lactobacillaceae</taxon>
        <taxon>Weissella</taxon>
    </lineage>
</organism>
<accession>A0A380P836</accession>